<keyword evidence="1 2" id="KW-0694">RNA-binding</keyword>
<feature type="region of interest" description="Disordered" evidence="3">
    <location>
        <begin position="293"/>
        <end position="315"/>
    </location>
</feature>
<sequence>MVWNWLGFVWPQYATLLSFKEWLSWLFDSFLLNRLALLVITLWSLWYARNKKLISSTQNPLWQAPDPSLVKANFDASFSSVDRASWSGVVVRNSIGEIMGACRRFHSAAEVALRELFKAGEINASIYQPVHETGLCKNLLQEYAQKMNYAMPIYHCQKNEAAGRLPHYSCTVEIGGIPYIGAAAKTKKEAEIKAARIALLDIQSTTSESSNQAFRNSQLMVIPCRKRATETASNPDETLKVPKAKKARFKKKMFKRKHFGKNDGLPEDKTTGISVIGSDDVLRQEWVQTDSFTIPSSETLDTEVRGSPQDTKTESDSCERIMSSADVALFHQVADNSKNGLLTAVNYIYSNHEAPYMEHKHSTFYDDPTELVKLTDSNKIASIDDPTLGQV</sequence>
<evidence type="ECO:0000256" key="1">
    <source>
        <dbReference type="ARBA" id="ARBA00022884"/>
    </source>
</evidence>
<dbReference type="SUPFAM" id="SSF54768">
    <property type="entry name" value="dsRNA-binding domain-like"/>
    <property type="match status" value="1"/>
</dbReference>
<proteinExistence type="predicted"/>
<accession>A0ABR2FHT1</accession>
<keyword evidence="4" id="KW-0472">Membrane</keyword>
<reference evidence="6 7" key="1">
    <citation type="journal article" date="2024" name="G3 (Bethesda)">
        <title>Genome assembly of Hibiscus sabdariffa L. provides insights into metabolisms of medicinal natural products.</title>
        <authorList>
            <person name="Kim T."/>
        </authorList>
    </citation>
    <scope>NUCLEOTIDE SEQUENCE [LARGE SCALE GENOMIC DNA]</scope>
    <source>
        <strain evidence="6">TK-2024</strain>
        <tissue evidence="6">Old leaves</tissue>
    </source>
</reference>
<dbReference type="PROSITE" id="PS50137">
    <property type="entry name" value="DS_RBD"/>
    <property type="match status" value="1"/>
</dbReference>
<evidence type="ECO:0000259" key="5">
    <source>
        <dbReference type="PROSITE" id="PS50137"/>
    </source>
</evidence>
<evidence type="ECO:0000256" key="3">
    <source>
        <dbReference type="SAM" id="MobiDB-lite"/>
    </source>
</evidence>
<evidence type="ECO:0000313" key="6">
    <source>
        <dbReference type="EMBL" id="KAK8580425.1"/>
    </source>
</evidence>
<dbReference type="Pfam" id="PF00035">
    <property type="entry name" value="dsrm"/>
    <property type="match status" value="1"/>
</dbReference>
<dbReference type="InterPro" id="IPR014720">
    <property type="entry name" value="dsRBD_dom"/>
</dbReference>
<dbReference type="EMBL" id="JBBPBM010000006">
    <property type="protein sequence ID" value="KAK8580425.1"/>
    <property type="molecule type" value="Genomic_DNA"/>
</dbReference>
<feature type="transmembrane region" description="Helical" evidence="4">
    <location>
        <begin position="22"/>
        <end position="46"/>
    </location>
</feature>
<protein>
    <recommendedName>
        <fullName evidence="5">DRBM domain-containing protein</fullName>
    </recommendedName>
</protein>
<name>A0ABR2FHT1_9ROSI</name>
<keyword evidence="4" id="KW-0812">Transmembrane</keyword>
<dbReference type="PANTHER" id="PTHR11207:SF1">
    <property type="entry name" value="DOUBLE-STRANDED RNA-BINDING PROTEIN 1"/>
    <property type="match status" value="1"/>
</dbReference>
<feature type="domain" description="DRBM" evidence="5">
    <location>
        <begin position="135"/>
        <end position="204"/>
    </location>
</feature>
<gene>
    <name evidence="6" type="ORF">V6N12_070699</name>
</gene>
<organism evidence="6 7">
    <name type="scientific">Hibiscus sabdariffa</name>
    <name type="common">roselle</name>
    <dbReference type="NCBI Taxonomy" id="183260"/>
    <lineage>
        <taxon>Eukaryota</taxon>
        <taxon>Viridiplantae</taxon>
        <taxon>Streptophyta</taxon>
        <taxon>Embryophyta</taxon>
        <taxon>Tracheophyta</taxon>
        <taxon>Spermatophyta</taxon>
        <taxon>Magnoliopsida</taxon>
        <taxon>eudicotyledons</taxon>
        <taxon>Gunneridae</taxon>
        <taxon>Pentapetalae</taxon>
        <taxon>rosids</taxon>
        <taxon>malvids</taxon>
        <taxon>Malvales</taxon>
        <taxon>Malvaceae</taxon>
        <taxon>Malvoideae</taxon>
        <taxon>Hibiscus</taxon>
    </lineage>
</organism>
<evidence type="ECO:0000256" key="4">
    <source>
        <dbReference type="SAM" id="Phobius"/>
    </source>
</evidence>
<dbReference type="PANTHER" id="PTHR11207">
    <property type="entry name" value="RIBONUCLEASE III"/>
    <property type="match status" value="1"/>
</dbReference>
<dbReference type="SMART" id="SM00358">
    <property type="entry name" value="DSRM"/>
    <property type="match status" value="1"/>
</dbReference>
<comment type="caution">
    <text evidence="6">The sequence shown here is derived from an EMBL/GenBank/DDBJ whole genome shotgun (WGS) entry which is preliminary data.</text>
</comment>
<keyword evidence="4" id="KW-1133">Transmembrane helix</keyword>
<dbReference type="Gene3D" id="3.30.160.20">
    <property type="match status" value="1"/>
</dbReference>
<evidence type="ECO:0000313" key="7">
    <source>
        <dbReference type="Proteomes" id="UP001472677"/>
    </source>
</evidence>
<keyword evidence="7" id="KW-1185">Reference proteome</keyword>
<evidence type="ECO:0000256" key="2">
    <source>
        <dbReference type="PROSITE-ProRule" id="PRU00266"/>
    </source>
</evidence>
<dbReference type="Proteomes" id="UP001472677">
    <property type="component" value="Unassembled WGS sequence"/>
</dbReference>